<dbReference type="SUPFAM" id="SSF88697">
    <property type="entry name" value="PUA domain-like"/>
    <property type="match status" value="1"/>
</dbReference>
<dbReference type="InterPro" id="IPR046886">
    <property type="entry name" value="RsmE_MTase_dom"/>
</dbReference>
<evidence type="ECO:0000256" key="2">
    <source>
        <dbReference type="ARBA" id="ARBA00005528"/>
    </source>
</evidence>
<keyword evidence="5 10" id="KW-0489">Methyltransferase</keyword>
<protein>
    <recommendedName>
        <fullName evidence="10">Ribosomal RNA small subunit methyltransferase E</fullName>
        <ecNumber evidence="10">2.1.1.193</ecNumber>
    </recommendedName>
</protein>
<dbReference type="EMBL" id="JAPAAF010000065">
    <property type="protein sequence ID" value="MCW0484933.1"/>
    <property type="molecule type" value="Genomic_DNA"/>
</dbReference>
<comment type="caution">
    <text evidence="13">The sequence shown here is derived from an EMBL/GenBank/DDBJ whole genome shotgun (WGS) entry which is preliminary data.</text>
</comment>
<evidence type="ECO:0000256" key="4">
    <source>
        <dbReference type="ARBA" id="ARBA00022552"/>
    </source>
</evidence>
<dbReference type="NCBIfam" id="TIGR00046">
    <property type="entry name" value="RsmE family RNA methyltransferase"/>
    <property type="match status" value="1"/>
</dbReference>
<name>A0AA41YBT5_9BACT</name>
<evidence type="ECO:0000256" key="5">
    <source>
        <dbReference type="ARBA" id="ARBA00022603"/>
    </source>
</evidence>
<keyword evidence="6 10" id="KW-0808">Transferase</keyword>
<reference evidence="13" key="1">
    <citation type="submission" date="2022-10" db="EMBL/GenBank/DDBJ databases">
        <title>Gaoshiqiia sediminis gen. nov., sp. nov., isolated from coastal sediment.</title>
        <authorList>
            <person name="Yu W.X."/>
            <person name="Mu D.S."/>
            <person name="Du J.Z."/>
            <person name="Liang Y.Q."/>
        </authorList>
    </citation>
    <scope>NUCLEOTIDE SEQUENCE</scope>
    <source>
        <strain evidence="13">A06</strain>
    </source>
</reference>
<dbReference type="InterPro" id="IPR015947">
    <property type="entry name" value="PUA-like_sf"/>
</dbReference>
<feature type="domain" description="Ribosomal RNA small subunit methyltransferase E PUA-like" evidence="12">
    <location>
        <begin position="16"/>
        <end position="62"/>
    </location>
</feature>
<comment type="function">
    <text evidence="8 10">Specifically methylates the N3 position of the uracil ring of uridine 1498 (m3U1498) in 16S rRNA. Acts on the fully assembled 30S ribosomal subunit.</text>
</comment>
<dbReference type="Gene3D" id="2.40.240.20">
    <property type="entry name" value="Hypothetical PUA domain-like, domain 1"/>
    <property type="match status" value="1"/>
</dbReference>
<keyword evidence="4 10" id="KW-0698">rRNA processing</keyword>
<accession>A0AA41YBT5</accession>
<evidence type="ECO:0000256" key="6">
    <source>
        <dbReference type="ARBA" id="ARBA00022679"/>
    </source>
</evidence>
<evidence type="ECO:0000256" key="10">
    <source>
        <dbReference type="PIRNR" id="PIRNR015601"/>
    </source>
</evidence>
<keyword evidence="3 10" id="KW-0963">Cytoplasm</keyword>
<evidence type="ECO:0000256" key="3">
    <source>
        <dbReference type="ARBA" id="ARBA00022490"/>
    </source>
</evidence>
<evidence type="ECO:0000256" key="9">
    <source>
        <dbReference type="ARBA" id="ARBA00047944"/>
    </source>
</evidence>
<dbReference type="EC" id="2.1.1.193" evidence="10"/>
<dbReference type="PANTHER" id="PTHR30027:SF3">
    <property type="entry name" value="16S RRNA (URACIL(1498)-N(3))-METHYLTRANSFERASE"/>
    <property type="match status" value="1"/>
</dbReference>
<dbReference type="InterPro" id="IPR029026">
    <property type="entry name" value="tRNA_m1G_MTases_N"/>
</dbReference>
<keyword evidence="14" id="KW-1185">Reference proteome</keyword>
<organism evidence="13 14">
    <name type="scientific">Gaoshiqia sediminis</name>
    <dbReference type="NCBI Taxonomy" id="2986998"/>
    <lineage>
        <taxon>Bacteria</taxon>
        <taxon>Pseudomonadati</taxon>
        <taxon>Bacteroidota</taxon>
        <taxon>Bacteroidia</taxon>
        <taxon>Marinilabiliales</taxon>
        <taxon>Prolixibacteraceae</taxon>
        <taxon>Gaoshiqia</taxon>
    </lineage>
</organism>
<comment type="catalytic activity">
    <reaction evidence="9 10">
        <text>uridine(1498) in 16S rRNA + S-adenosyl-L-methionine = N(3)-methyluridine(1498) in 16S rRNA + S-adenosyl-L-homocysteine + H(+)</text>
        <dbReference type="Rhea" id="RHEA:42920"/>
        <dbReference type="Rhea" id="RHEA-COMP:10283"/>
        <dbReference type="Rhea" id="RHEA-COMP:10284"/>
        <dbReference type="ChEBI" id="CHEBI:15378"/>
        <dbReference type="ChEBI" id="CHEBI:57856"/>
        <dbReference type="ChEBI" id="CHEBI:59789"/>
        <dbReference type="ChEBI" id="CHEBI:65315"/>
        <dbReference type="ChEBI" id="CHEBI:74502"/>
        <dbReference type="EC" id="2.1.1.193"/>
    </reaction>
</comment>
<sequence>MQLFFTPDITEPEYCLDETESKHAIRVLRMTNGDLIQLVDGAGNFYEAKITAANPKKCRIEVIKKVSNFGKRSHYLHIAVAPTKNIDRFEWFLEKATEIGIDEITPVLCDHSERKVIKDDRLEKVIISAMKQSLKAYLPKLNPLTPLAGLLCGGVEGKKFIAHCYEQDKRELKHEVAGSMSNLILIGPEGDFSENEIELAIKNGFIPVSLGTSRLRTETAAIVACHTANLMNE</sequence>
<dbReference type="PANTHER" id="PTHR30027">
    <property type="entry name" value="RIBOSOMAL RNA SMALL SUBUNIT METHYLTRANSFERASE E"/>
    <property type="match status" value="1"/>
</dbReference>
<comment type="subcellular location">
    <subcellularLocation>
        <location evidence="1 10">Cytoplasm</location>
    </subcellularLocation>
</comment>
<dbReference type="Gene3D" id="3.40.1280.10">
    <property type="match status" value="1"/>
</dbReference>
<dbReference type="GO" id="GO:0070042">
    <property type="term" value="F:rRNA (uridine-N3-)-methyltransferase activity"/>
    <property type="evidence" value="ECO:0007669"/>
    <property type="project" value="TreeGrafter"/>
</dbReference>
<gene>
    <name evidence="13" type="ORF">N2K84_19525</name>
</gene>
<dbReference type="InterPro" id="IPR006700">
    <property type="entry name" value="RsmE"/>
</dbReference>
<dbReference type="Proteomes" id="UP001163821">
    <property type="component" value="Unassembled WGS sequence"/>
</dbReference>
<keyword evidence="7 10" id="KW-0949">S-adenosyl-L-methionine</keyword>
<evidence type="ECO:0000259" key="11">
    <source>
        <dbReference type="Pfam" id="PF04452"/>
    </source>
</evidence>
<dbReference type="InterPro" id="IPR029028">
    <property type="entry name" value="Alpha/beta_knot_MTases"/>
</dbReference>
<dbReference type="GO" id="GO:0070475">
    <property type="term" value="P:rRNA base methylation"/>
    <property type="evidence" value="ECO:0007669"/>
    <property type="project" value="TreeGrafter"/>
</dbReference>
<dbReference type="AlphaFoldDB" id="A0AA41YBT5"/>
<evidence type="ECO:0000256" key="1">
    <source>
        <dbReference type="ARBA" id="ARBA00004496"/>
    </source>
</evidence>
<evidence type="ECO:0000256" key="8">
    <source>
        <dbReference type="ARBA" id="ARBA00025699"/>
    </source>
</evidence>
<dbReference type="SUPFAM" id="SSF75217">
    <property type="entry name" value="alpha/beta knot"/>
    <property type="match status" value="1"/>
</dbReference>
<dbReference type="RefSeq" id="WP_282593519.1">
    <property type="nucleotide sequence ID" value="NZ_JAPAAF010000065.1"/>
</dbReference>
<comment type="similarity">
    <text evidence="2 10">Belongs to the RNA methyltransferase RsmE family.</text>
</comment>
<evidence type="ECO:0000313" key="14">
    <source>
        <dbReference type="Proteomes" id="UP001163821"/>
    </source>
</evidence>
<dbReference type="InterPro" id="IPR046887">
    <property type="entry name" value="RsmE_PUA-like"/>
</dbReference>
<dbReference type="PIRSF" id="PIRSF015601">
    <property type="entry name" value="MTase_slr0722"/>
    <property type="match status" value="1"/>
</dbReference>
<dbReference type="NCBIfam" id="NF008702">
    <property type="entry name" value="PRK11713.6-1"/>
    <property type="match status" value="1"/>
</dbReference>
<dbReference type="Pfam" id="PF04452">
    <property type="entry name" value="Methyltrans_RNA"/>
    <property type="match status" value="1"/>
</dbReference>
<evidence type="ECO:0000256" key="7">
    <source>
        <dbReference type="ARBA" id="ARBA00022691"/>
    </source>
</evidence>
<dbReference type="GO" id="GO:0005737">
    <property type="term" value="C:cytoplasm"/>
    <property type="evidence" value="ECO:0007669"/>
    <property type="project" value="UniProtKB-SubCell"/>
</dbReference>
<dbReference type="CDD" id="cd18084">
    <property type="entry name" value="RsmE-like"/>
    <property type="match status" value="1"/>
</dbReference>
<proteinExistence type="inferred from homology"/>
<feature type="domain" description="Ribosomal RNA small subunit methyltransferase E methyltransferase" evidence="11">
    <location>
        <begin position="75"/>
        <end position="227"/>
    </location>
</feature>
<evidence type="ECO:0000259" key="12">
    <source>
        <dbReference type="Pfam" id="PF20260"/>
    </source>
</evidence>
<evidence type="ECO:0000313" key="13">
    <source>
        <dbReference type="EMBL" id="MCW0484933.1"/>
    </source>
</evidence>
<dbReference type="Pfam" id="PF20260">
    <property type="entry name" value="PUA_4"/>
    <property type="match status" value="1"/>
</dbReference>